<name>A0AA36E2Q2_LACSI</name>
<dbReference type="AlphaFoldDB" id="A0AA36E2Q2"/>
<keyword evidence="1" id="KW-0812">Transmembrane</keyword>
<keyword evidence="3" id="KW-1185">Reference proteome</keyword>
<proteinExistence type="predicted"/>
<keyword evidence="1" id="KW-1133">Transmembrane helix</keyword>
<protein>
    <submittedName>
        <fullName evidence="2">Uncharacterized protein</fullName>
    </submittedName>
</protein>
<keyword evidence="1" id="KW-0472">Membrane</keyword>
<reference evidence="2" key="1">
    <citation type="submission" date="2023-04" db="EMBL/GenBank/DDBJ databases">
        <authorList>
            <person name="Vijverberg K."/>
            <person name="Xiong W."/>
            <person name="Schranz E."/>
        </authorList>
    </citation>
    <scope>NUCLEOTIDE SEQUENCE</scope>
</reference>
<feature type="transmembrane region" description="Helical" evidence="1">
    <location>
        <begin position="132"/>
        <end position="154"/>
    </location>
</feature>
<gene>
    <name evidence="2" type="ORF">LSALG_LOCUS19572</name>
</gene>
<evidence type="ECO:0000313" key="2">
    <source>
        <dbReference type="EMBL" id="CAI9279792.1"/>
    </source>
</evidence>
<accession>A0AA36E2Q2</accession>
<organism evidence="2 3">
    <name type="scientific">Lactuca saligna</name>
    <name type="common">Willowleaf lettuce</name>
    <dbReference type="NCBI Taxonomy" id="75948"/>
    <lineage>
        <taxon>Eukaryota</taxon>
        <taxon>Viridiplantae</taxon>
        <taxon>Streptophyta</taxon>
        <taxon>Embryophyta</taxon>
        <taxon>Tracheophyta</taxon>
        <taxon>Spermatophyta</taxon>
        <taxon>Magnoliopsida</taxon>
        <taxon>eudicotyledons</taxon>
        <taxon>Gunneridae</taxon>
        <taxon>Pentapetalae</taxon>
        <taxon>asterids</taxon>
        <taxon>campanulids</taxon>
        <taxon>Asterales</taxon>
        <taxon>Asteraceae</taxon>
        <taxon>Cichorioideae</taxon>
        <taxon>Cichorieae</taxon>
        <taxon>Lactucinae</taxon>
        <taxon>Lactuca</taxon>
    </lineage>
</organism>
<dbReference type="EMBL" id="OX465080">
    <property type="protein sequence ID" value="CAI9279792.1"/>
    <property type="molecule type" value="Genomic_DNA"/>
</dbReference>
<evidence type="ECO:0000256" key="1">
    <source>
        <dbReference type="SAM" id="Phobius"/>
    </source>
</evidence>
<evidence type="ECO:0000313" key="3">
    <source>
        <dbReference type="Proteomes" id="UP001177003"/>
    </source>
</evidence>
<dbReference type="Proteomes" id="UP001177003">
    <property type="component" value="Chromosome 4"/>
</dbReference>
<sequence length="155" mass="18277">MVETSMPFSLLLYKQANIVVDNGFRNCSFPNDNPRDWPRTRVRQRVCDAEEEPPKIPTEDELPLDPYNVALRPYQEKMGRGVNFTNMHLDILMQHMNIQRLIVYPMSYPTLEHGTRFEWSNIEKLAKVDEDMITMSEIILFYLLSGFKTILFIFV</sequence>